<accession>A0ABP0IF42</accession>
<feature type="signal peptide" evidence="1">
    <location>
        <begin position="1"/>
        <end position="19"/>
    </location>
</feature>
<sequence length="337" mass="37484">MLHSDEMLMIFTLLAAALAAALFAPAVGTIPFFRWERIGRKIGDRAEEHCEVPAIASPGHTDKEEAVIRELRERLQGAEPCPEGLLAQLAWSRALDVDAAADLWRRHLATARELKIQDVSDDLVRRAYDAGFCVRSGVDVDGRPMIWVRLALSVPSTMTASQVVKNTWMAQDATLCSGIDANRRGICFVYDLKDVGLRNVSFDPLALHAAIKGALSHPCHISRVWLLDAPRIFLLTWQAFKHFVPSSIRQLVCFAETGPGRRKISQVCSASELPVYLGGPPCFSQAYCDWMFEQLHGRPQAYRVSKLQLPVPSRRMRGRSGACYVGLRKVLRCSCLA</sequence>
<proteinExistence type="predicted"/>
<organism evidence="3 4">
    <name type="scientific">Durusdinium trenchii</name>
    <dbReference type="NCBI Taxonomy" id="1381693"/>
    <lineage>
        <taxon>Eukaryota</taxon>
        <taxon>Sar</taxon>
        <taxon>Alveolata</taxon>
        <taxon>Dinophyceae</taxon>
        <taxon>Suessiales</taxon>
        <taxon>Symbiodiniaceae</taxon>
        <taxon>Durusdinium</taxon>
    </lineage>
</organism>
<gene>
    <name evidence="3" type="ORF">CCMP2556_LOCUS5885</name>
</gene>
<comment type="caution">
    <text evidence="3">The sequence shown here is derived from an EMBL/GenBank/DDBJ whole genome shotgun (WGS) entry which is preliminary data.</text>
</comment>
<dbReference type="Gene3D" id="3.40.525.10">
    <property type="entry name" value="CRAL-TRIO lipid binding domain"/>
    <property type="match status" value="1"/>
</dbReference>
<dbReference type="InterPro" id="IPR001251">
    <property type="entry name" value="CRAL-TRIO_dom"/>
</dbReference>
<evidence type="ECO:0000259" key="2">
    <source>
        <dbReference type="PROSITE" id="PS50191"/>
    </source>
</evidence>
<name>A0ABP0IF42_9DINO</name>
<dbReference type="EMBL" id="CAXAMN010002514">
    <property type="protein sequence ID" value="CAK8999993.1"/>
    <property type="molecule type" value="Genomic_DNA"/>
</dbReference>
<dbReference type="SUPFAM" id="SSF52087">
    <property type="entry name" value="CRAL/TRIO domain"/>
    <property type="match status" value="1"/>
</dbReference>
<evidence type="ECO:0000313" key="3">
    <source>
        <dbReference type="EMBL" id="CAK8999993.1"/>
    </source>
</evidence>
<evidence type="ECO:0000256" key="1">
    <source>
        <dbReference type="SAM" id="SignalP"/>
    </source>
</evidence>
<keyword evidence="4" id="KW-1185">Reference proteome</keyword>
<protein>
    <recommendedName>
        <fullName evidence="2">CRAL-TRIO domain-containing protein</fullName>
    </recommendedName>
</protein>
<feature type="chain" id="PRO_5047435313" description="CRAL-TRIO domain-containing protein" evidence="1">
    <location>
        <begin position="20"/>
        <end position="337"/>
    </location>
</feature>
<dbReference type="InterPro" id="IPR036865">
    <property type="entry name" value="CRAL-TRIO_dom_sf"/>
</dbReference>
<reference evidence="3 4" key="1">
    <citation type="submission" date="2024-02" db="EMBL/GenBank/DDBJ databases">
        <authorList>
            <person name="Chen Y."/>
            <person name="Shah S."/>
            <person name="Dougan E. K."/>
            <person name="Thang M."/>
            <person name="Chan C."/>
        </authorList>
    </citation>
    <scope>NUCLEOTIDE SEQUENCE [LARGE SCALE GENOMIC DNA]</scope>
</reference>
<dbReference type="Proteomes" id="UP001642484">
    <property type="component" value="Unassembled WGS sequence"/>
</dbReference>
<dbReference type="PROSITE" id="PS50191">
    <property type="entry name" value="CRAL_TRIO"/>
    <property type="match status" value="1"/>
</dbReference>
<feature type="domain" description="CRAL-TRIO" evidence="2">
    <location>
        <begin position="120"/>
        <end position="285"/>
    </location>
</feature>
<dbReference type="Pfam" id="PF00650">
    <property type="entry name" value="CRAL_TRIO"/>
    <property type="match status" value="1"/>
</dbReference>
<evidence type="ECO:0000313" key="4">
    <source>
        <dbReference type="Proteomes" id="UP001642484"/>
    </source>
</evidence>
<dbReference type="CDD" id="cd00170">
    <property type="entry name" value="SEC14"/>
    <property type="match status" value="1"/>
</dbReference>
<keyword evidence="1" id="KW-0732">Signal</keyword>